<keyword evidence="1" id="KW-0732">Signal</keyword>
<gene>
    <name evidence="2" type="ORF">Metal_1953</name>
</gene>
<dbReference type="Gene3D" id="3.90.1140.10">
    <property type="entry name" value="Cyclic phosphodiesterase"/>
    <property type="match status" value="1"/>
</dbReference>
<dbReference type="eggNOG" id="ENOG5032WYS">
    <property type="taxonomic scope" value="Bacteria"/>
</dbReference>
<feature type="chain" id="PRO_5003611824" description="2'-5' RNA ligase" evidence="1">
    <location>
        <begin position="23"/>
        <end position="237"/>
    </location>
</feature>
<dbReference type="Proteomes" id="UP000005090">
    <property type="component" value="Chromosome"/>
</dbReference>
<dbReference type="HOGENOM" id="CLU_1169579_0_0_6"/>
<keyword evidence="3" id="KW-1185">Reference proteome</keyword>
<proteinExistence type="predicted"/>
<dbReference type="EMBL" id="CM001475">
    <property type="protein sequence ID" value="EIC29719.1"/>
    <property type="molecule type" value="Genomic_DNA"/>
</dbReference>
<dbReference type="SUPFAM" id="SSF55144">
    <property type="entry name" value="LigT-like"/>
    <property type="match status" value="1"/>
</dbReference>
<sequence>MLKAMKLSAVLGIFLASQPGWAQTADESVTAINIALDPDAALMLNAKAANARLRRDTPEGFAFDATHKPHITLLQRYVLTERLDGLYTAVGRVLARQKGIDLKLQASRYDYTPWKNKGIEILVVEPTPALRALQQQLIEAVAPFTVKTGTAAAFFVTPAKPDINPTTVDYVETFIPKHAGGNYHPHVTLGMASPDYLKKIIAEPFKAFTFSPVGVSVYQLGNFGTARKQLKTWPWEP</sequence>
<reference evidence="2 3" key="1">
    <citation type="journal article" date="2013" name="Genome Announc.">
        <title>Genome Sequence of the Obligate Gammaproteobacterial Methanotroph Methylomicrobium album Strain BG8.</title>
        <authorList>
            <person name="Kits K.D."/>
            <person name="Kalyuzhnaya M.G."/>
            <person name="Klotz M.G."/>
            <person name="Jetten M.S."/>
            <person name="Op den Camp H.J."/>
            <person name="Vuilleumier S."/>
            <person name="Bringel F."/>
            <person name="Dispirito A.A."/>
            <person name="Murrell J.C."/>
            <person name="Bruce D."/>
            <person name="Cheng J.F."/>
            <person name="Copeland A."/>
            <person name="Goodwin L."/>
            <person name="Hauser L."/>
            <person name="Lajus A."/>
            <person name="Land M.L."/>
            <person name="Lapidus A."/>
            <person name="Lucas S."/>
            <person name="Medigue C."/>
            <person name="Pitluck S."/>
            <person name="Woyke T."/>
            <person name="Zeytun A."/>
            <person name="Stein L.Y."/>
        </authorList>
    </citation>
    <scope>NUCLEOTIDE SEQUENCE [LARGE SCALE GENOMIC DNA]</scope>
    <source>
        <strain evidence="2 3">BG8</strain>
    </source>
</reference>
<evidence type="ECO:0000313" key="2">
    <source>
        <dbReference type="EMBL" id="EIC29719.1"/>
    </source>
</evidence>
<dbReference type="Pfam" id="PF13563">
    <property type="entry name" value="2_5_RNA_ligase2"/>
    <property type="match status" value="1"/>
</dbReference>
<dbReference type="InterPro" id="IPR009097">
    <property type="entry name" value="Cyclic_Pdiesterase"/>
</dbReference>
<accession>H8GPU0</accession>
<organism evidence="2 3">
    <name type="scientific">Methylomicrobium album BG8</name>
    <dbReference type="NCBI Taxonomy" id="686340"/>
    <lineage>
        <taxon>Bacteria</taxon>
        <taxon>Pseudomonadati</taxon>
        <taxon>Pseudomonadota</taxon>
        <taxon>Gammaproteobacteria</taxon>
        <taxon>Methylococcales</taxon>
        <taxon>Methylococcaceae</taxon>
        <taxon>Methylomicrobium</taxon>
    </lineage>
</organism>
<evidence type="ECO:0000256" key="1">
    <source>
        <dbReference type="SAM" id="SignalP"/>
    </source>
</evidence>
<name>H8GPU0_METAL</name>
<evidence type="ECO:0008006" key="4">
    <source>
        <dbReference type="Google" id="ProtNLM"/>
    </source>
</evidence>
<protein>
    <recommendedName>
        <fullName evidence="4">2'-5' RNA ligase</fullName>
    </recommendedName>
</protein>
<dbReference type="RefSeq" id="WP_005371787.1">
    <property type="nucleotide sequence ID" value="NZ_CM001475.1"/>
</dbReference>
<dbReference type="AlphaFoldDB" id="H8GPU0"/>
<evidence type="ECO:0000313" key="3">
    <source>
        <dbReference type="Proteomes" id="UP000005090"/>
    </source>
</evidence>
<feature type="signal peptide" evidence="1">
    <location>
        <begin position="1"/>
        <end position="22"/>
    </location>
</feature>